<name>A0ACD4DBX3_9NOCA</name>
<dbReference type="Proteomes" id="UP001156484">
    <property type="component" value="Chromosome"/>
</dbReference>
<protein>
    <submittedName>
        <fullName evidence="1">Helix-turn-helix domain-containing protein</fullName>
    </submittedName>
</protein>
<keyword evidence="2" id="KW-1185">Reference proteome</keyword>
<proteinExistence type="predicted"/>
<sequence>MTEHEADTPPRRRGAGRGTRALVRAVAELAATHHAEISQRMFARIAGEIDAMTTDRPTRDALERAAADGVTAVTEFLRDDRPEIEIPAASFALVRTLARQGFPISTVDRSNRLAQDSILRWCLEVLAGLSDDAEAVMQAGVVILTKLSTGIDGVSLRLLAVYEAERDTWLSNRNVSRSTRIQDILAGRPVEVGEAEATLGYRLGQRHLGVIVWTEEIDTTRNDLSELEQAVTALADELGAPARPLFEPHDAHTGWAWIPLGGVETVDTDALGDVVAGWDRTVTVALGAPQDGIGGFVHTHEQAEHAQVVARAAGAAGPRLVPITAVGAVALMCADLDAARTWAAGAAGPRLVPITAVGAVALMCADLDAARTWVADVLGPLAAHDPAAGQLRHTLREFLANGGSYVATASRLHLHRNSVAYRINKAEEQLGRSVREGRLDLENALALCHWLGSAVLTPVAEVPAPPV</sequence>
<organism evidence="1 2">
    <name type="scientific">Rhodococcus sacchari</name>
    <dbReference type="NCBI Taxonomy" id="2962047"/>
    <lineage>
        <taxon>Bacteria</taxon>
        <taxon>Bacillati</taxon>
        <taxon>Actinomycetota</taxon>
        <taxon>Actinomycetes</taxon>
        <taxon>Mycobacteriales</taxon>
        <taxon>Nocardiaceae</taxon>
        <taxon>Rhodococcus</taxon>
    </lineage>
</organism>
<accession>A0ACD4DBX3</accession>
<evidence type="ECO:0000313" key="1">
    <source>
        <dbReference type="EMBL" id="UYP17173.1"/>
    </source>
</evidence>
<reference evidence="1" key="1">
    <citation type="submission" date="2022-10" db="EMBL/GenBank/DDBJ databases">
        <title>Rhodococcus ferula Z13 complete genome.</title>
        <authorList>
            <person name="Long X."/>
            <person name="Zang M."/>
        </authorList>
    </citation>
    <scope>NUCLEOTIDE SEQUENCE</scope>
    <source>
        <strain evidence="1">Z13</strain>
    </source>
</reference>
<dbReference type="EMBL" id="CP107551">
    <property type="protein sequence ID" value="UYP17173.1"/>
    <property type="molecule type" value="Genomic_DNA"/>
</dbReference>
<gene>
    <name evidence="1" type="ORF">OED52_10530</name>
</gene>
<evidence type="ECO:0000313" key="2">
    <source>
        <dbReference type="Proteomes" id="UP001156484"/>
    </source>
</evidence>